<name>A0ABT1RD80_9HYPH</name>
<evidence type="ECO:0000313" key="8">
    <source>
        <dbReference type="Proteomes" id="UP000996601"/>
    </source>
</evidence>
<dbReference type="PROSITE" id="PS50931">
    <property type="entry name" value="HTH_LYSR"/>
    <property type="match status" value="1"/>
</dbReference>
<evidence type="ECO:0000256" key="4">
    <source>
        <dbReference type="ARBA" id="ARBA00023163"/>
    </source>
</evidence>
<dbReference type="PRINTS" id="PR00039">
    <property type="entry name" value="HTHLYSR"/>
</dbReference>
<comment type="caution">
    <text evidence="7">The sequence shown here is derived from an EMBL/GenBank/DDBJ whole genome shotgun (WGS) entry which is preliminary data.</text>
</comment>
<dbReference type="InterPro" id="IPR000847">
    <property type="entry name" value="LysR_HTH_N"/>
</dbReference>
<sequence>MARQRRRFVWEIDWNLLRTFMVIAQERGLTAAGEKLSLKQPTVSNALKRLETHMGCRLVERNASHFAVTPAGQRLFSECVALFDIVSGLPQHMEEQPGDLTGHIEMTLASHVVCPFLDEVLAGFHRAFPQVTISLSVASSQDVVAAVLNRDACFGFCLMQERHPKLEYEVLYRESFGYFCGARHALFGIPDLPLSALRNEPYVSFKTDQMSGALWPVALLRQQEGFEGQTVGTSSHLEEVKRLIIAGFGFGPLPIHVVEEDLRAGRLWRLPPYENAPVIDVHLVYDGAARRSRAENILLAELRQAIATIPFDQRTYPDSAPKPVRKDVRLSPSSSHR</sequence>
<dbReference type="CDD" id="cd05466">
    <property type="entry name" value="PBP2_LTTR_substrate"/>
    <property type="match status" value="1"/>
</dbReference>
<dbReference type="SUPFAM" id="SSF53850">
    <property type="entry name" value="Periplasmic binding protein-like II"/>
    <property type="match status" value="1"/>
</dbReference>
<keyword evidence="4" id="KW-0804">Transcription</keyword>
<evidence type="ECO:0000313" key="7">
    <source>
        <dbReference type="EMBL" id="MCQ4633102.1"/>
    </source>
</evidence>
<gene>
    <name evidence="7" type="ORF">GB927_023885</name>
</gene>
<protein>
    <submittedName>
        <fullName evidence="7">LysR family transcriptional regulator</fullName>
    </submittedName>
</protein>
<dbReference type="SUPFAM" id="SSF46785">
    <property type="entry name" value="Winged helix' DNA-binding domain"/>
    <property type="match status" value="1"/>
</dbReference>
<dbReference type="PANTHER" id="PTHR30126:SF40">
    <property type="entry name" value="HTH-TYPE TRANSCRIPTIONAL REGULATOR GLTR"/>
    <property type="match status" value="1"/>
</dbReference>
<dbReference type="InterPro" id="IPR036388">
    <property type="entry name" value="WH-like_DNA-bd_sf"/>
</dbReference>
<reference evidence="7" key="1">
    <citation type="submission" date="2021-07" db="EMBL/GenBank/DDBJ databases">
        <title>Shinella sp. nov., a novel member of the genus Shinella from water.</title>
        <authorList>
            <person name="Deng Y."/>
        </authorList>
    </citation>
    <scope>NUCLEOTIDE SEQUENCE</scope>
    <source>
        <strain evidence="7">CPCC 100929</strain>
    </source>
</reference>
<feature type="domain" description="HTH lysR-type" evidence="6">
    <location>
        <begin position="12"/>
        <end position="69"/>
    </location>
</feature>
<comment type="similarity">
    <text evidence="1">Belongs to the LysR transcriptional regulatory family.</text>
</comment>
<dbReference type="Gene3D" id="1.10.10.10">
    <property type="entry name" value="Winged helix-like DNA-binding domain superfamily/Winged helix DNA-binding domain"/>
    <property type="match status" value="1"/>
</dbReference>
<evidence type="ECO:0000256" key="3">
    <source>
        <dbReference type="ARBA" id="ARBA00023125"/>
    </source>
</evidence>
<evidence type="ECO:0000259" key="6">
    <source>
        <dbReference type="PROSITE" id="PS50931"/>
    </source>
</evidence>
<evidence type="ECO:0000256" key="2">
    <source>
        <dbReference type="ARBA" id="ARBA00023015"/>
    </source>
</evidence>
<dbReference type="InterPro" id="IPR036390">
    <property type="entry name" value="WH_DNA-bd_sf"/>
</dbReference>
<dbReference type="InterPro" id="IPR005119">
    <property type="entry name" value="LysR_subst-bd"/>
</dbReference>
<evidence type="ECO:0000256" key="1">
    <source>
        <dbReference type="ARBA" id="ARBA00009437"/>
    </source>
</evidence>
<proteinExistence type="inferred from homology"/>
<keyword evidence="2" id="KW-0805">Transcription regulation</keyword>
<dbReference type="Pfam" id="PF03466">
    <property type="entry name" value="LysR_substrate"/>
    <property type="match status" value="1"/>
</dbReference>
<accession>A0ABT1RD80</accession>
<dbReference type="EMBL" id="WHSB02000010">
    <property type="protein sequence ID" value="MCQ4633102.1"/>
    <property type="molecule type" value="Genomic_DNA"/>
</dbReference>
<keyword evidence="8" id="KW-1185">Reference proteome</keyword>
<evidence type="ECO:0000256" key="5">
    <source>
        <dbReference type="SAM" id="MobiDB-lite"/>
    </source>
</evidence>
<dbReference type="RefSeq" id="WP_256119724.1">
    <property type="nucleotide sequence ID" value="NZ_WHSB02000010.1"/>
</dbReference>
<organism evidence="7 8">
    <name type="scientific">Shinella lacus</name>
    <dbReference type="NCBI Taxonomy" id="2654216"/>
    <lineage>
        <taxon>Bacteria</taxon>
        <taxon>Pseudomonadati</taxon>
        <taxon>Pseudomonadota</taxon>
        <taxon>Alphaproteobacteria</taxon>
        <taxon>Hyphomicrobiales</taxon>
        <taxon>Rhizobiaceae</taxon>
        <taxon>Shinella</taxon>
    </lineage>
</organism>
<dbReference type="Pfam" id="PF00126">
    <property type="entry name" value="HTH_1"/>
    <property type="match status" value="1"/>
</dbReference>
<dbReference type="Proteomes" id="UP000996601">
    <property type="component" value="Unassembled WGS sequence"/>
</dbReference>
<dbReference type="Gene3D" id="3.40.190.10">
    <property type="entry name" value="Periplasmic binding protein-like II"/>
    <property type="match status" value="2"/>
</dbReference>
<keyword evidence="3" id="KW-0238">DNA-binding</keyword>
<feature type="region of interest" description="Disordered" evidence="5">
    <location>
        <begin position="317"/>
        <end position="337"/>
    </location>
</feature>
<dbReference type="PANTHER" id="PTHR30126">
    <property type="entry name" value="HTH-TYPE TRANSCRIPTIONAL REGULATOR"/>
    <property type="match status" value="1"/>
</dbReference>